<name>A0A067T5D4_GALM3</name>
<reference evidence="2" key="1">
    <citation type="journal article" date="2014" name="Proc. Natl. Acad. Sci. U.S.A.">
        <title>Extensive sampling of basidiomycete genomes demonstrates inadequacy of the white-rot/brown-rot paradigm for wood decay fungi.</title>
        <authorList>
            <person name="Riley R."/>
            <person name="Salamov A.A."/>
            <person name="Brown D.W."/>
            <person name="Nagy L.G."/>
            <person name="Floudas D."/>
            <person name="Held B.W."/>
            <person name="Levasseur A."/>
            <person name="Lombard V."/>
            <person name="Morin E."/>
            <person name="Otillar R."/>
            <person name="Lindquist E.A."/>
            <person name="Sun H."/>
            <person name="LaButti K.M."/>
            <person name="Schmutz J."/>
            <person name="Jabbour D."/>
            <person name="Luo H."/>
            <person name="Baker S.E."/>
            <person name="Pisabarro A.G."/>
            <person name="Walton J.D."/>
            <person name="Blanchette R.A."/>
            <person name="Henrissat B."/>
            <person name="Martin F."/>
            <person name="Cullen D."/>
            <person name="Hibbett D.S."/>
            <person name="Grigoriev I.V."/>
        </authorList>
    </citation>
    <scope>NUCLEOTIDE SEQUENCE [LARGE SCALE GENOMIC DNA]</scope>
    <source>
        <strain evidence="2">CBS 339.88</strain>
    </source>
</reference>
<gene>
    <name evidence="1" type="ORF">GALMADRAFT_226790</name>
</gene>
<accession>A0A067T5D4</accession>
<protein>
    <submittedName>
        <fullName evidence="1">Uncharacterized protein</fullName>
    </submittedName>
</protein>
<sequence length="76" mass="8923">MERESHRNGRTAGQGWSVCWKSFTIFPGFWPEQEGPAIRVEFHVSVNRKSFFMRMTWPKRVQTCSVSSVLCILLHH</sequence>
<evidence type="ECO:0000313" key="2">
    <source>
        <dbReference type="Proteomes" id="UP000027222"/>
    </source>
</evidence>
<organism evidence="1 2">
    <name type="scientific">Galerina marginata (strain CBS 339.88)</name>
    <dbReference type="NCBI Taxonomy" id="685588"/>
    <lineage>
        <taxon>Eukaryota</taxon>
        <taxon>Fungi</taxon>
        <taxon>Dikarya</taxon>
        <taxon>Basidiomycota</taxon>
        <taxon>Agaricomycotina</taxon>
        <taxon>Agaricomycetes</taxon>
        <taxon>Agaricomycetidae</taxon>
        <taxon>Agaricales</taxon>
        <taxon>Agaricineae</taxon>
        <taxon>Strophariaceae</taxon>
        <taxon>Galerina</taxon>
    </lineage>
</organism>
<dbReference type="EMBL" id="KL142381">
    <property type="protein sequence ID" value="KDR75134.1"/>
    <property type="molecule type" value="Genomic_DNA"/>
</dbReference>
<evidence type="ECO:0000313" key="1">
    <source>
        <dbReference type="EMBL" id="KDR75134.1"/>
    </source>
</evidence>
<proteinExistence type="predicted"/>
<dbReference type="Proteomes" id="UP000027222">
    <property type="component" value="Unassembled WGS sequence"/>
</dbReference>
<keyword evidence="2" id="KW-1185">Reference proteome</keyword>
<dbReference type="AlphaFoldDB" id="A0A067T5D4"/>
<dbReference type="HOGENOM" id="CLU_2654652_0_0_1"/>